<name>A0A0H4W3X9_9BACT</name>
<dbReference type="PANTHER" id="PTHR34599:SF2">
    <property type="entry name" value="TRAF-TYPE DOMAIN-CONTAINING PROTEIN"/>
    <property type="match status" value="1"/>
</dbReference>
<dbReference type="Proteomes" id="UP000036458">
    <property type="component" value="Chromosome"/>
</dbReference>
<protein>
    <submittedName>
        <fullName evidence="2">Haloperoxidase</fullName>
    </submittedName>
</protein>
<feature type="domain" description="Phosphatidic acid phosphatase type 2/haloperoxidase" evidence="1">
    <location>
        <begin position="308"/>
        <end position="435"/>
    </location>
</feature>
<dbReference type="CDD" id="cd03398">
    <property type="entry name" value="PAP2_haloperoxidase"/>
    <property type="match status" value="1"/>
</dbReference>
<reference evidence="2 3" key="1">
    <citation type="submission" date="2015-01" db="EMBL/GenBank/DDBJ databases">
        <title>Rufibacter sp./DG31D/ whole genome sequencing.</title>
        <authorList>
            <person name="Kim M.K."/>
            <person name="Srinivasan S."/>
            <person name="Lee J.-J."/>
        </authorList>
    </citation>
    <scope>NUCLEOTIDE SEQUENCE [LARGE SCALE GENOMIC DNA]</scope>
    <source>
        <strain evidence="2 3">DG31D</strain>
    </source>
</reference>
<keyword evidence="2" id="KW-0560">Oxidoreductase</keyword>
<dbReference type="GO" id="GO:0004601">
    <property type="term" value="F:peroxidase activity"/>
    <property type="evidence" value="ECO:0007669"/>
    <property type="project" value="UniProtKB-KW"/>
</dbReference>
<accession>A0A0H4W3X9</accession>
<evidence type="ECO:0000313" key="3">
    <source>
        <dbReference type="Proteomes" id="UP000036458"/>
    </source>
</evidence>
<sequence>MKKGLPFLLLILALWGCAERGQEKKQNLAFSSKQISQIIHRMTDVMVNDVTNPPLASRFFSYATLAGYEVVSQNDSSYHSMHGVLNQYPQLHKPDSITGYSVELTALLAMMETARKMQPSGALLDSLKTHFLDSCRQEGLSEDVIAASLAYAQQVSKGVLAYAKADKYNRISNYARYTPTEGKGKWYPTPPGYFAPVEPYFSTIRSFTLDRSSQFKPVPPVVVSTEKASPFFQLLQHAYTTSKTLTQEQKEIAFFWDCNPFALQDNGHLQAGLKKISPGAHWLGITGIACAQAKTDFSKALKVHTVVSLALMDGFISCWDEKFRSNRIRPETAIRQQLDPSFRPLLQTPPFPEYLSGHSTISSASAVILTHYFGDHFKYSDTVEERFGLPARTFNSFQDAAIEAGVSRFYGGIHFMDAIENGRTQGLQVGEWVLRKVEGGPQVLAKK</sequence>
<dbReference type="PANTHER" id="PTHR34599">
    <property type="entry name" value="PEROXIDASE-RELATED"/>
    <property type="match status" value="1"/>
</dbReference>
<dbReference type="InterPro" id="IPR000326">
    <property type="entry name" value="PAP2/HPO"/>
</dbReference>
<dbReference type="Gene3D" id="1.10.606.20">
    <property type="match status" value="1"/>
</dbReference>
<evidence type="ECO:0000313" key="2">
    <source>
        <dbReference type="EMBL" id="AKQ45121.1"/>
    </source>
</evidence>
<dbReference type="STRING" id="1379910.TH63_04890"/>
<dbReference type="Pfam" id="PF01569">
    <property type="entry name" value="PAP2"/>
    <property type="match status" value="1"/>
</dbReference>
<gene>
    <name evidence="2" type="ORF">TH63_04890</name>
</gene>
<dbReference type="EMBL" id="CP010777">
    <property type="protein sequence ID" value="AKQ45121.1"/>
    <property type="molecule type" value="Genomic_DNA"/>
</dbReference>
<dbReference type="SUPFAM" id="SSF48317">
    <property type="entry name" value="Acid phosphatase/Vanadium-dependent haloperoxidase"/>
    <property type="match status" value="1"/>
</dbReference>
<proteinExistence type="predicted"/>
<dbReference type="KEGG" id="ruf:TH63_04890"/>
<organism evidence="2 3">
    <name type="scientific">Rufibacter radiotolerans</name>
    <dbReference type="NCBI Taxonomy" id="1379910"/>
    <lineage>
        <taxon>Bacteria</taxon>
        <taxon>Pseudomonadati</taxon>
        <taxon>Bacteroidota</taxon>
        <taxon>Cytophagia</taxon>
        <taxon>Cytophagales</taxon>
        <taxon>Hymenobacteraceae</taxon>
        <taxon>Rufibacter</taxon>
    </lineage>
</organism>
<dbReference type="AlphaFoldDB" id="A0A0H4W3X9"/>
<evidence type="ECO:0000259" key="1">
    <source>
        <dbReference type="Pfam" id="PF01569"/>
    </source>
</evidence>
<dbReference type="InterPro" id="IPR036938">
    <property type="entry name" value="PAP2/HPO_sf"/>
</dbReference>
<dbReference type="RefSeq" id="WP_048919962.1">
    <property type="nucleotide sequence ID" value="NZ_CP010777.1"/>
</dbReference>
<dbReference type="InterPro" id="IPR052559">
    <property type="entry name" value="V-haloperoxidase"/>
</dbReference>
<keyword evidence="3" id="KW-1185">Reference proteome</keyword>
<keyword evidence="2" id="KW-0575">Peroxidase</keyword>
<dbReference type="PATRIC" id="fig|1379910.4.peg.1061"/>